<comment type="subcellular location">
    <subcellularLocation>
        <location evidence="1">Membrane</location>
    </subcellularLocation>
</comment>
<dbReference type="SUPFAM" id="SSF51120">
    <property type="entry name" value="beta-Roll"/>
    <property type="match status" value="1"/>
</dbReference>
<dbReference type="GO" id="GO:0090729">
    <property type="term" value="F:toxin activity"/>
    <property type="evidence" value="ECO:0007669"/>
    <property type="project" value="UniProtKB-KW"/>
</dbReference>
<evidence type="ECO:0000256" key="4">
    <source>
        <dbReference type="ARBA" id="ARBA00023026"/>
    </source>
</evidence>
<dbReference type="PANTHER" id="PTHR32015">
    <property type="entry name" value="FASTING INDUCED LIPASE"/>
    <property type="match status" value="1"/>
</dbReference>
<evidence type="ECO:0000256" key="5">
    <source>
        <dbReference type="ARBA" id="ARBA00023136"/>
    </source>
</evidence>
<accession>A0A6J4STH2</accession>
<reference evidence="8" key="1">
    <citation type="submission" date="2020-02" db="EMBL/GenBank/DDBJ databases">
        <authorList>
            <person name="Meier V. D."/>
        </authorList>
    </citation>
    <scope>NUCLEOTIDE SEQUENCE</scope>
    <source>
        <strain evidence="8">AVDCRST_MAG17</strain>
    </source>
</reference>
<keyword evidence="5" id="KW-0472">Membrane</keyword>
<dbReference type="PRINTS" id="PR00313">
    <property type="entry name" value="CABNDNGRPT"/>
</dbReference>
<dbReference type="Gene3D" id="3.40.50.1820">
    <property type="entry name" value="alpha/beta hydrolase"/>
    <property type="match status" value="1"/>
</dbReference>
<organism evidence="8">
    <name type="scientific">uncultured Solirubrobacterales bacterium</name>
    <dbReference type="NCBI Taxonomy" id="768556"/>
    <lineage>
        <taxon>Bacteria</taxon>
        <taxon>Bacillati</taxon>
        <taxon>Actinomycetota</taxon>
        <taxon>Thermoleophilia</taxon>
        <taxon>Solirubrobacterales</taxon>
        <taxon>environmental samples</taxon>
    </lineage>
</organism>
<dbReference type="PRINTS" id="PR01488">
    <property type="entry name" value="RTXTOXINA"/>
</dbReference>
<sequence length="408" mass="42943">MGLRGRALALAAVFATLGVLAPSAFAQGSVSRPPPPMGANDACTSGQDPTPVVLVHGTFSNRGQFWKFSPQLEAAGHCVFALNYGCEGPSFSCGRGPIERSARQLRDFIDDRVLPQSRSGKVSILGHSQGGLMPRFYIKFLGGRTKVKDMVSISASNHGTDNPLAPFSRDCAACLQQSPYMNGFTRRINNPDETLGAIDYTQVQTRFDDVVFPYFSAFLADDPDTDYNGQQTRRLNGPRTANVCLQDRFAASTDDHLSITFSDQALIVIREALDRNGPARVLRPDSVCARLGGDPGGGGSRGGSNGRPACTITGTSRNDVLVGTRGADVICAGAGNDVVRADHGDDTVHGGAGNDTLRGNDGVDRLFGEADRDAVNSSDGVRGNDSADGGAGRDVCNGDEGDGRANCP</sequence>
<gene>
    <name evidence="8" type="ORF">AVDCRST_MAG17-1582</name>
</gene>
<evidence type="ECO:0000256" key="3">
    <source>
        <dbReference type="ARBA" id="ARBA00022737"/>
    </source>
</evidence>
<dbReference type="GO" id="GO:0016042">
    <property type="term" value="P:lipid catabolic process"/>
    <property type="evidence" value="ECO:0007669"/>
    <property type="project" value="InterPro"/>
</dbReference>
<dbReference type="SUPFAM" id="SSF53474">
    <property type="entry name" value="alpha/beta-Hydrolases"/>
    <property type="match status" value="1"/>
</dbReference>
<dbReference type="AlphaFoldDB" id="A0A6J4STH2"/>
<dbReference type="Gene3D" id="2.150.10.10">
    <property type="entry name" value="Serralysin-like metalloprotease, C-terminal"/>
    <property type="match status" value="1"/>
</dbReference>
<name>A0A6J4STH2_9ACTN</name>
<feature type="region of interest" description="Disordered" evidence="6">
    <location>
        <begin position="373"/>
        <end position="408"/>
    </location>
</feature>
<dbReference type="GO" id="GO:0005576">
    <property type="term" value="C:extracellular region"/>
    <property type="evidence" value="ECO:0007669"/>
    <property type="project" value="InterPro"/>
</dbReference>
<dbReference type="GO" id="GO:0005509">
    <property type="term" value="F:calcium ion binding"/>
    <property type="evidence" value="ECO:0007669"/>
    <property type="project" value="InterPro"/>
</dbReference>
<evidence type="ECO:0000256" key="2">
    <source>
        <dbReference type="ARBA" id="ARBA00022656"/>
    </source>
</evidence>
<dbReference type="InterPro" id="IPR002918">
    <property type="entry name" value="Lipase_EstA/Esterase_EstB"/>
</dbReference>
<evidence type="ECO:0008006" key="9">
    <source>
        <dbReference type="Google" id="ProtNLM"/>
    </source>
</evidence>
<evidence type="ECO:0000256" key="6">
    <source>
        <dbReference type="SAM" id="MobiDB-lite"/>
    </source>
</evidence>
<feature type="chain" id="PRO_5026856148" description="Alkaline phosphatase" evidence="7">
    <location>
        <begin position="27"/>
        <end position="408"/>
    </location>
</feature>
<dbReference type="PANTHER" id="PTHR32015:SF1">
    <property type="entry name" value="LIPASE"/>
    <property type="match status" value="1"/>
</dbReference>
<dbReference type="InterPro" id="IPR029058">
    <property type="entry name" value="AB_hydrolase_fold"/>
</dbReference>
<protein>
    <recommendedName>
        <fullName evidence="9">Alkaline phosphatase</fullName>
    </recommendedName>
</protein>
<proteinExistence type="predicted"/>
<feature type="signal peptide" evidence="7">
    <location>
        <begin position="1"/>
        <end position="26"/>
    </location>
</feature>
<keyword evidence="7" id="KW-0732">Signal</keyword>
<keyword evidence="3" id="KW-0677">Repeat</keyword>
<dbReference type="EMBL" id="CADCVV010000117">
    <property type="protein sequence ID" value="CAA9504748.1"/>
    <property type="molecule type" value="Genomic_DNA"/>
</dbReference>
<evidence type="ECO:0000256" key="7">
    <source>
        <dbReference type="SAM" id="SignalP"/>
    </source>
</evidence>
<evidence type="ECO:0000313" key="8">
    <source>
        <dbReference type="EMBL" id="CAA9504748.1"/>
    </source>
</evidence>
<dbReference type="InterPro" id="IPR011049">
    <property type="entry name" value="Serralysin-like_metalloprot_C"/>
</dbReference>
<keyword evidence="2" id="KW-0800">Toxin</keyword>
<dbReference type="Pfam" id="PF01674">
    <property type="entry name" value="Lipase_2"/>
    <property type="match status" value="1"/>
</dbReference>
<keyword evidence="4" id="KW-0843">Virulence</keyword>
<dbReference type="InterPro" id="IPR001343">
    <property type="entry name" value="Hemolysn_Ca-bd"/>
</dbReference>
<dbReference type="GO" id="GO:0016020">
    <property type="term" value="C:membrane"/>
    <property type="evidence" value="ECO:0007669"/>
    <property type="project" value="UniProtKB-SubCell"/>
</dbReference>
<dbReference type="GO" id="GO:0016298">
    <property type="term" value="F:lipase activity"/>
    <property type="evidence" value="ECO:0007669"/>
    <property type="project" value="TreeGrafter"/>
</dbReference>
<dbReference type="InterPro" id="IPR003995">
    <property type="entry name" value="RTX_toxin_determinant-A"/>
</dbReference>
<evidence type="ECO:0000256" key="1">
    <source>
        <dbReference type="ARBA" id="ARBA00004370"/>
    </source>
</evidence>
<dbReference type="Pfam" id="PF00353">
    <property type="entry name" value="HemolysinCabind"/>
    <property type="match status" value="2"/>
</dbReference>